<evidence type="ECO:0000313" key="4">
    <source>
        <dbReference type="EMBL" id="MDT0295865.1"/>
    </source>
</evidence>
<proteinExistence type="predicted"/>
<feature type="transmembrane region" description="Helical" evidence="2">
    <location>
        <begin position="6"/>
        <end position="27"/>
    </location>
</feature>
<keyword evidence="2" id="KW-0472">Membrane</keyword>
<evidence type="ECO:0000313" key="5">
    <source>
        <dbReference type="Proteomes" id="UP001182991"/>
    </source>
</evidence>
<keyword evidence="2" id="KW-1133">Transmembrane helix</keyword>
<feature type="domain" description="RCK C-terminal" evidence="3">
    <location>
        <begin position="139"/>
        <end position="225"/>
    </location>
</feature>
<dbReference type="EMBL" id="JAVRBG010000023">
    <property type="protein sequence ID" value="MDT0295865.1"/>
    <property type="molecule type" value="Genomic_DNA"/>
</dbReference>
<evidence type="ECO:0000259" key="3">
    <source>
        <dbReference type="PROSITE" id="PS51202"/>
    </source>
</evidence>
<dbReference type="PROSITE" id="PS51202">
    <property type="entry name" value="RCK_C"/>
    <property type="match status" value="1"/>
</dbReference>
<reference evidence="5" key="1">
    <citation type="submission" date="2023-07" db="EMBL/GenBank/DDBJ databases">
        <title>Isolating and identifying novel microbial strains from the Mariana Trench.</title>
        <authorList>
            <person name="Fu H."/>
        </authorList>
    </citation>
    <scope>NUCLEOTIDE SEQUENCE [LARGE SCALE GENOMIC DNA]</scope>
    <source>
        <strain evidence="5">T-y2</strain>
    </source>
</reference>
<dbReference type="InterPro" id="IPR036721">
    <property type="entry name" value="RCK_C_sf"/>
</dbReference>
<feature type="region of interest" description="Disordered" evidence="1">
    <location>
        <begin position="232"/>
        <end position="254"/>
    </location>
</feature>
<dbReference type="Pfam" id="PF02080">
    <property type="entry name" value="TrkA_C"/>
    <property type="match status" value="1"/>
</dbReference>
<dbReference type="SUPFAM" id="SSF116726">
    <property type="entry name" value="TrkA C-terminal domain-like"/>
    <property type="match status" value="1"/>
</dbReference>
<protein>
    <submittedName>
        <fullName evidence="4">TrkA C-terminal domain-containing protein</fullName>
    </submittedName>
</protein>
<dbReference type="RefSeq" id="WP_311402790.1">
    <property type="nucleotide sequence ID" value="NZ_JAVRBG010000023.1"/>
</dbReference>
<dbReference type="Proteomes" id="UP001182991">
    <property type="component" value="Unassembled WGS sequence"/>
</dbReference>
<gene>
    <name evidence="4" type="ORF">RLT85_14625</name>
</gene>
<evidence type="ECO:0000256" key="2">
    <source>
        <dbReference type="SAM" id="Phobius"/>
    </source>
</evidence>
<feature type="compositionally biased region" description="Basic and acidic residues" evidence="1">
    <location>
        <begin position="232"/>
        <end position="245"/>
    </location>
</feature>
<dbReference type="InterPro" id="IPR006037">
    <property type="entry name" value="RCK_C"/>
</dbReference>
<keyword evidence="2" id="KW-0812">Transmembrane</keyword>
<sequence>MISVVSLLIVLALSMLVIRIGAVAFLMTGLSEEVAQFQALSAFSGAGFTTGEAENIVKHPARRRIASLLIRLGSVGVVTSIATLMLSFVGAGQATPERLLVLVLGIFLILGLARSRIFNRILTPIIERLLARYTTLDLRDYAALLHLREDYRIAEIEIGEHIWLANRTIGELSLEDEGLLVLGVKRSGEDYIGVPPRELRLRTGDLLVLYGRKNRLAELSTRALGNQAAHHEAKAEHMRDLDEQRQQMQRMNTT</sequence>
<comment type="caution">
    <text evidence="4">The sequence shown here is derived from an EMBL/GenBank/DDBJ whole genome shotgun (WGS) entry which is preliminary data.</text>
</comment>
<feature type="transmembrane region" description="Helical" evidence="2">
    <location>
        <begin position="95"/>
        <end position="113"/>
    </location>
</feature>
<evidence type="ECO:0000256" key="1">
    <source>
        <dbReference type="SAM" id="MobiDB-lite"/>
    </source>
</evidence>
<dbReference type="Gene3D" id="3.30.70.1450">
    <property type="entry name" value="Regulator of K+ conductance, C-terminal domain"/>
    <property type="match status" value="1"/>
</dbReference>
<accession>A0ABU2KMB4</accession>
<organism evidence="4 5">
    <name type="scientific">Mesonia ostreae</name>
    <dbReference type="NCBI Taxonomy" id="861110"/>
    <lineage>
        <taxon>Bacteria</taxon>
        <taxon>Pseudomonadati</taxon>
        <taxon>Bacteroidota</taxon>
        <taxon>Flavobacteriia</taxon>
        <taxon>Flavobacteriales</taxon>
        <taxon>Flavobacteriaceae</taxon>
        <taxon>Mesonia</taxon>
    </lineage>
</organism>
<keyword evidence="5" id="KW-1185">Reference proteome</keyword>
<name>A0ABU2KMB4_9FLAO</name>
<feature type="transmembrane region" description="Helical" evidence="2">
    <location>
        <begin position="68"/>
        <end position="89"/>
    </location>
</feature>